<feature type="transmembrane region" description="Helical" evidence="5">
    <location>
        <begin position="268"/>
        <end position="288"/>
    </location>
</feature>
<dbReference type="Gene3D" id="3.40.50.850">
    <property type="entry name" value="Isochorismatase-like"/>
    <property type="match status" value="1"/>
</dbReference>
<dbReference type="InterPro" id="IPR036380">
    <property type="entry name" value="Isochorismatase-like_sf"/>
</dbReference>
<dbReference type="InterPro" id="IPR020846">
    <property type="entry name" value="MFS_dom"/>
</dbReference>
<keyword evidence="4 5" id="KW-0472">Membrane</keyword>
<feature type="transmembrane region" description="Helical" evidence="5">
    <location>
        <begin position="105"/>
        <end position="126"/>
    </location>
</feature>
<keyword evidence="3 5" id="KW-1133">Transmembrane helix</keyword>
<feature type="transmembrane region" description="Helical" evidence="5">
    <location>
        <begin position="138"/>
        <end position="156"/>
    </location>
</feature>
<dbReference type="InterPro" id="IPR036259">
    <property type="entry name" value="MFS_trans_sf"/>
</dbReference>
<dbReference type="Gene3D" id="1.20.1720.10">
    <property type="entry name" value="Multidrug resistance protein D"/>
    <property type="match status" value="1"/>
</dbReference>
<feature type="transmembrane region" description="Helical" evidence="5">
    <location>
        <begin position="354"/>
        <end position="373"/>
    </location>
</feature>
<keyword evidence="2 5" id="KW-0812">Transmembrane</keyword>
<feature type="transmembrane region" description="Helical" evidence="5">
    <location>
        <begin position="51"/>
        <end position="68"/>
    </location>
</feature>
<feature type="transmembrane region" description="Helical" evidence="5">
    <location>
        <begin position="20"/>
        <end position="45"/>
    </location>
</feature>
<gene>
    <name evidence="7" type="ORF">ACFPZ3_04840</name>
</gene>
<keyword evidence="8" id="KW-1185">Reference proteome</keyword>
<dbReference type="RefSeq" id="WP_379512710.1">
    <property type="nucleotide sequence ID" value="NZ_JBHSPA010000006.1"/>
</dbReference>
<dbReference type="Proteomes" id="UP001596058">
    <property type="component" value="Unassembled WGS sequence"/>
</dbReference>
<comment type="caution">
    <text evidence="7">The sequence shown here is derived from an EMBL/GenBank/DDBJ whole genome shotgun (WGS) entry which is preliminary data.</text>
</comment>
<feature type="transmembrane region" description="Helical" evidence="5">
    <location>
        <begin position="300"/>
        <end position="319"/>
    </location>
</feature>
<feature type="domain" description="Major facilitator superfamily (MFS) profile" evidence="6">
    <location>
        <begin position="14"/>
        <end position="444"/>
    </location>
</feature>
<reference evidence="8" key="1">
    <citation type="journal article" date="2019" name="Int. J. Syst. Evol. Microbiol.">
        <title>The Global Catalogue of Microorganisms (GCM) 10K type strain sequencing project: providing services to taxonomists for standard genome sequencing and annotation.</title>
        <authorList>
            <consortium name="The Broad Institute Genomics Platform"/>
            <consortium name="The Broad Institute Genome Sequencing Center for Infectious Disease"/>
            <person name="Wu L."/>
            <person name="Ma J."/>
        </authorList>
    </citation>
    <scope>NUCLEOTIDE SEQUENCE [LARGE SCALE GENOMIC DNA]</scope>
    <source>
        <strain evidence="8">CCUG 53903</strain>
    </source>
</reference>
<dbReference type="PANTHER" id="PTHR42718">
    <property type="entry name" value="MAJOR FACILITATOR SUPERFAMILY MULTIDRUG TRANSPORTER MFSC"/>
    <property type="match status" value="1"/>
</dbReference>
<dbReference type="InterPro" id="IPR011701">
    <property type="entry name" value="MFS"/>
</dbReference>
<feature type="transmembrane region" description="Helical" evidence="5">
    <location>
        <begin position="80"/>
        <end position="99"/>
    </location>
</feature>
<dbReference type="EMBL" id="JBHSPA010000006">
    <property type="protein sequence ID" value="MFC5823175.1"/>
    <property type="molecule type" value="Genomic_DNA"/>
</dbReference>
<dbReference type="PROSITE" id="PS50850">
    <property type="entry name" value="MFS"/>
    <property type="match status" value="1"/>
</dbReference>
<protein>
    <submittedName>
        <fullName evidence="7">MFS transporter</fullName>
    </submittedName>
</protein>
<feature type="transmembrane region" description="Helical" evidence="5">
    <location>
        <begin position="231"/>
        <end position="247"/>
    </location>
</feature>
<evidence type="ECO:0000313" key="8">
    <source>
        <dbReference type="Proteomes" id="UP001596058"/>
    </source>
</evidence>
<evidence type="ECO:0000256" key="4">
    <source>
        <dbReference type="ARBA" id="ARBA00023136"/>
    </source>
</evidence>
<dbReference type="PANTHER" id="PTHR42718:SF39">
    <property type="entry name" value="ACTINORHODIN TRANSPORTER-RELATED"/>
    <property type="match status" value="1"/>
</dbReference>
<comment type="subcellular location">
    <subcellularLocation>
        <location evidence="1">Cell membrane</location>
        <topology evidence="1">Multi-pass membrane protein</topology>
    </subcellularLocation>
</comment>
<name>A0ABW1CBV4_9ACTN</name>
<dbReference type="CDD" id="cd00431">
    <property type="entry name" value="cysteine_hydrolases"/>
    <property type="match status" value="1"/>
</dbReference>
<feature type="transmembrane region" description="Helical" evidence="5">
    <location>
        <begin position="394"/>
        <end position="414"/>
    </location>
</feature>
<evidence type="ECO:0000256" key="2">
    <source>
        <dbReference type="ARBA" id="ARBA00022692"/>
    </source>
</evidence>
<feature type="transmembrane region" description="Helical" evidence="5">
    <location>
        <begin position="206"/>
        <end position="225"/>
    </location>
</feature>
<dbReference type="Gene3D" id="1.20.1250.20">
    <property type="entry name" value="MFS general substrate transporter like domains"/>
    <property type="match status" value="1"/>
</dbReference>
<feature type="transmembrane region" description="Helical" evidence="5">
    <location>
        <begin position="162"/>
        <end position="186"/>
    </location>
</feature>
<accession>A0ABW1CBV4</accession>
<evidence type="ECO:0000256" key="3">
    <source>
        <dbReference type="ARBA" id="ARBA00022989"/>
    </source>
</evidence>
<dbReference type="Pfam" id="PF00857">
    <property type="entry name" value="Isochorismatase"/>
    <property type="match status" value="1"/>
</dbReference>
<evidence type="ECO:0000259" key="6">
    <source>
        <dbReference type="PROSITE" id="PS50850"/>
    </source>
</evidence>
<dbReference type="InterPro" id="IPR000868">
    <property type="entry name" value="Isochorismatase-like_dom"/>
</dbReference>
<dbReference type="SUPFAM" id="SSF103473">
    <property type="entry name" value="MFS general substrate transporter"/>
    <property type="match status" value="1"/>
</dbReference>
<evidence type="ECO:0000256" key="5">
    <source>
        <dbReference type="SAM" id="Phobius"/>
    </source>
</evidence>
<dbReference type="SUPFAM" id="SSF52499">
    <property type="entry name" value="Isochorismatase-like hydrolases"/>
    <property type="match status" value="1"/>
</dbReference>
<feature type="transmembrane region" description="Helical" evidence="5">
    <location>
        <begin position="426"/>
        <end position="443"/>
    </location>
</feature>
<sequence>MIRPRRGEGFDRRLLAPMIIGSILNPVNSSIISVALVPIGVAFGASPSETAWLISGLYLATAIGQPVVGRLIDLYGPRRLYLIGTALTGLAGVIGMFAPNLAVLVAARVILGLGTCAGYPSAMYLIRSEARRTGRDSPAGVLTAISVATQTIAVIGPSLGGVLIGVGGWHTTFAVNLPLAAAGLVLGALRLPKSTATPGSGGERGLDLPGMGLFGVTLVTLLLFLMNPGRWYLPAVVVVAGAAFAGWELRTASPFIDLRLLRGNLPLVLTYVRALLAYVVAYSVLFGYTQWMEEGRGLSAAQAGMAQLPLFGVAIVVSVVAGRHQEVRGKLMTGALGQIAACVLLLTLGPGSPFWLLLVVAAVFGVPQGLNNLALQNSVYHQADPERIGSSSGLLRTFGYLGAITASAAGGAFLAQGADTAGLHHLSWFMLGTAIVFLVVTAADRRLGRVGAAVNSTIERGSSNMSNTALLVMDVQQGIVSMVKDEGYVPRLAKAVEAARGAGIPVIHVVLGFRPGHPESASRNKTFGALPPGVFVEGDASAAIHPGVEPLKEETVVTKKRVSAFTGSDLSLVLRSGDIDHLVLTGVATSGVVLSTLREAADLDYQLTVLSDGCYDPDPEVHEVLVGKVFVRQAEVTTVEDWSAAPN</sequence>
<evidence type="ECO:0000256" key="1">
    <source>
        <dbReference type="ARBA" id="ARBA00004651"/>
    </source>
</evidence>
<evidence type="ECO:0000313" key="7">
    <source>
        <dbReference type="EMBL" id="MFC5823175.1"/>
    </source>
</evidence>
<proteinExistence type="predicted"/>
<organism evidence="7 8">
    <name type="scientific">Nonomuraea insulae</name>
    <dbReference type="NCBI Taxonomy" id="1616787"/>
    <lineage>
        <taxon>Bacteria</taxon>
        <taxon>Bacillati</taxon>
        <taxon>Actinomycetota</taxon>
        <taxon>Actinomycetes</taxon>
        <taxon>Streptosporangiales</taxon>
        <taxon>Streptosporangiaceae</taxon>
        <taxon>Nonomuraea</taxon>
    </lineage>
</organism>
<dbReference type="Pfam" id="PF07690">
    <property type="entry name" value="MFS_1"/>
    <property type="match status" value="1"/>
</dbReference>